<dbReference type="GO" id="GO:0008270">
    <property type="term" value="F:zinc ion binding"/>
    <property type="evidence" value="ECO:0007669"/>
    <property type="project" value="UniProtKB-KW"/>
</dbReference>
<keyword evidence="1" id="KW-0862">Zinc</keyword>
<feature type="compositionally biased region" description="Pro residues" evidence="2">
    <location>
        <begin position="121"/>
        <end position="133"/>
    </location>
</feature>
<proteinExistence type="predicted"/>
<feature type="domain" description="C2H2-type" evidence="3">
    <location>
        <begin position="22"/>
        <end position="48"/>
    </location>
</feature>
<name>W1PN87_AMBTC</name>
<dbReference type="PANTHER" id="PTHR13480:SF0">
    <property type="entry name" value="E3 UBIQUITIN-PROTEIN LIGASE HAKAI"/>
    <property type="match status" value="1"/>
</dbReference>
<dbReference type="EMBL" id="KI392687">
    <property type="protein sequence ID" value="ERN11497.1"/>
    <property type="molecule type" value="Genomic_DNA"/>
</dbReference>
<evidence type="ECO:0000259" key="3">
    <source>
        <dbReference type="PROSITE" id="PS50157"/>
    </source>
</evidence>
<dbReference type="InterPro" id="IPR040383">
    <property type="entry name" value="HAKAI/CBLL2"/>
</dbReference>
<gene>
    <name evidence="4" type="ORF">AMTR_s00022p00108690</name>
</gene>
<reference evidence="5" key="1">
    <citation type="journal article" date="2013" name="Science">
        <title>The Amborella genome and the evolution of flowering plants.</title>
        <authorList>
            <consortium name="Amborella Genome Project"/>
        </authorList>
    </citation>
    <scope>NUCLEOTIDE SEQUENCE [LARGE SCALE GENOMIC DNA]</scope>
</reference>
<dbReference type="eggNOG" id="KOG2932">
    <property type="taxonomic scope" value="Eukaryota"/>
</dbReference>
<feature type="region of interest" description="Disordered" evidence="2">
    <location>
        <begin position="49"/>
        <end position="200"/>
    </location>
</feature>
<dbReference type="GO" id="GO:0016567">
    <property type="term" value="P:protein ubiquitination"/>
    <property type="evidence" value="ECO:0007669"/>
    <property type="project" value="InterPro"/>
</dbReference>
<dbReference type="OMA" id="DHTHCPR"/>
<dbReference type="PANTHER" id="PTHR13480">
    <property type="entry name" value="E3 UBIQUITIN-PROTEIN LIGASE HAKAI-RELATED"/>
    <property type="match status" value="1"/>
</dbReference>
<feature type="compositionally biased region" description="Gly residues" evidence="2">
    <location>
        <begin position="314"/>
        <end position="327"/>
    </location>
</feature>
<feature type="compositionally biased region" description="Basic and acidic residues" evidence="2">
    <location>
        <begin position="329"/>
        <end position="339"/>
    </location>
</feature>
<accession>W1PN87</accession>
<sequence>MIGSCDERIQKIQTIKMLEGIFICAAPHCLKSFLKKHEFETHITETHTDLLHTNQDREENPSENDSFAPTRPPSADTSSKPPPTPSEKESFSGGKRVITPPHNTLLPNDREDKNYHRYPSKDPPPLKPQPPQKSPFSYPRNEPDRAYNRAQFDRPPIFRRDSDQFPVSVQPEPSFTDLPPAQSYPPPLNVSQGPPLNYPYPYPPILPDGPHQPYFNPNFDASRHEFTSEGGSEQGSLLGFPPGQGPMGFQEGYSRPWNMGFPGMPFEGGITMGQQGVLNDGYFSPVDSQARGVLQPPPPLPPHGPVKRGKFSGNEGGGGREGQGYGWQGEKRGHSRGQD</sequence>
<dbReference type="HOGENOM" id="CLU_041733_0_0_1"/>
<dbReference type="PROSITE" id="PS50157">
    <property type="entry name" value="ZINC_FINGER_C2H2_2"/>
    <property type="match status" value="1"/>
</dbReference>
<dbReference type="Gramene" id="ERN11497">
    <property type="protein sequence ID" value="ERN11497"/>
    <property type="gene ID" value="AMTR_s00022p00108690"/>
</dbReference>
<feature type="compositionally biased region" description="Pro residues" evidence="2">
    <location>
        <begin position="295"/>
        <end position="304"/>
    </location>
</feature>
<keyword evidence="5" id="KW-1185">Reference proteome</keyword>
<dbReference type="STRING" id="13333.W1PN87"/>
<organism evidence="4 5">
    <name type="scientific">Amborella trichopoda</name>
    <dbReference type="NCBI Taxonomy" id="13333"/>
    <lineage>
        <taxon>Eukaryota</taxon>
        <taxon>Viridiplantae</taxon>
        <taxon>Streptophyta</taxon>
        <taxon>Embryophyta</taxon>
        <taxon>Tracheophyta</taxon>
        <taxon>Spermatophyta</taxon>
        <taxon>Magnoliopsida</taxon>
        <taxon>Amborellales</taxon>
        <taxon>Amborellaceae</taxon>
        <taxon>Amborella</taxon>
    </lineage>
</organism>
<dbReference type="Proteomes" id="UP000017836">
    <property type="component" value="Unassembled WGS sequence"/>
</dbReference>
<dbReference type="AlphaFoldDB" id="W1PN87"/>
<keyword evidence="1" id="KW-0863">Zinc-finger</keyword>
<dbReference type="GO" id="GO:0061630">
    <property type="term" value="F:ubiquitin protein ligase activity"/>
    <property type="evidence" value="ECO:0007669"/>
    <property type="project" value="InterPro"/>
</dbReference>
<evidence type="ECO:0000256" key="2">
    <source>
        <dbReference type="SAM" id="MobiDB-lite"/>
    </source>
</evidence>
<evidence type="ECO:0000313" key="4">
    <source>
        <dbReference type="EMBL" id="ERN11497.1"/>
    </source>
</evidence>
<dbReference type="PROSITE" id="PS00028">
    <property type="entry name" value="ZINC_FINGER_C2H2_1"/>
    <property type="match status" value="1"/>
</dbReference>
<feature type="region of interest" description="Disordered" evidence="2">
    <location>
        <begin position="279"/>
        <end position="339"/>
    </location>
</feature>
<evidence type="ECO:0000313" key="5">
    <source>
        <dbReference type="Proteomes" id="UP000017836"/>
    </source>
</evidence>
<evidence type="ECO:0000256" key="1">
    <source>
        <dbReference type="PROSITE-ProRule" id="PRU00042"/>
    </source>
</evidence>
<protein>
    <recommendedName>
        <fullName evidence="3">C2H2-type domain-containing protein</fullName>
    </recommendedName>
</protein>
<dbReference type="InterPro" id="IPR013087">
    <property type="entry name" value="Znf_C2H2_type"/>
</dbReference>
<feature type="compositionally biased region" description="Basic and acidic residues" evidence="2">
    <location>
        <begin position="49"/>
        <end position="60"/>
    </location>
</feature>
<keyword evidence="1" id="KW-0479">Metal-binding</keyword>